<organism evidence="1 2">
    <name type="scientific">Thermobifida alba</name>
    <name type="common">Thermomonospora alba</name>
    <dbReference type="NCBI Taxonomy" id="53522"/>
    <lineage>
        <taxon>Bacteria</taxon>
        <taxon>Bacillati</taxon>
        <taxon>Actinomycetota</taxon>
        <taxon>Actinomycetes</taxon>
        <taxon>Streptosporangiales</taxon>
        <taxon>Nocardiopsidaceae</taxon>
        <taxon>Thermobifida</taxon>
    </lineage>
</organism>
<gene>
    <name evidence="1" type="ORF">FOF52_11390</name>
</gene>
<evidence type="ECO:0000313" key="2">
    <source>
        <dbReference type="Proteomes" id="UP000832041"/>
    </source>
</evidence>
<proteinExistence type="predicted"/>
<accession>A0ABY4L287</accession>
<dbReference type="Proteomes" id="UP000832041">
    <property type="component" value="Chromosome"/>
</dbReference>
<sequence length="307" mass="32153">MRGAVAILLRGLVDDAGLFPPAALPMRQALARHRADRIVGHPMHTGRLLCPVGVLGDLGAHLGADERVEVGLVVADEWEAVGGGAADPRVRVSHYEIRASGSDIGKAARYLRAAAAHAARGRRLFGRLPESAAALPPPIYVEFDRGRRGLGNIAAIAGVPGLGARLSCGGVEEADFPSPDEVAAFIVACFDHGVPFRIGSGPHHAVRHTDPLSGFVHLGYLNLLAAAAVAARGGGPNKARKELLATDPERLLGRIGGLDEATAVRIRELFVGYGSRSTRDPVVDAERLGLLDPVAVWPAGEAVRRDG</sequence>
<evidence type="ECO:0000313" key="1">
    <source>
        <dbReference type="EMBL" id="UPT21474.1"/>
    </source>
</evidence>
<protein>
    <submittedName>
        <fullName evidence="1">Uncharacterized protein</fullName>
    </submittedName>
</protein>
<dbReference type="RefSeq" id="WP_248589955.1">
    <property type="nucleotide sequence ID" value="NZ_BAABEB010000002.1"/>
</dbReference>
<name>A0ABY4L287_THEAE</name>
<reference evidence="1 2" key="1">
    <citation type="submission" date="2020-04" db="EMBL/GenBank/DDBJ databases">
        <title>Thermobifida alba genome sequencing and assembly.</title>
        <authorList>
            <person name="Luzics S."/>
            <person name="Horvath B."/>
            <person name="Nagy I."/>
            <person name="Toth A."/>
            <person name="Nagy I."/>
            <person name="Kukolya J."/>
        </authorList>
    </citation>
    <scope>NUCLEOTIDE SEQUENCE [LARGE SCALE GENOMIC DNA]</scope>
    <source>
        <strain evidence="1 2">DSM 43795</strain>
    </source>
</reference>
<dbReference type="EMBL" id="CP051627">
    <property type="protein sequence ID" value="UPT21474.1"/>
    <property type="molecule type" value="Genomic_DNA"/>
</dbReference>
<keyword evidence="2" id="KW-1185">Reference proteome</keyword>